<dbReference type="SUPFAM" id="SSF46565">
    <property type="entry name" value="Chaperone J-domain"/>
    <property type="match status" value="1"/>
</dbReference>
<evidence type="ECO:0000313" key="4">
    <source>
        <dbReference type="Proteomes" id="UP000308199"/>
    </source>
</evidence>
<name>A0A4S4LDJ3_9AGAM</name>
<proteinExistence type="predicted"/>
<sequence length="872" mass="91837">MSCRAAPRQTGSPHTISDITPTSGWAILSCSSPHSDPSPASNASRTLQVRLVCVGDTSDCAHLYNHGAEHTIVRVPSECGKAPFMRVSHATVSGDQTLPAVVLSKFDAYSQSRVVPHVIELSLDMDFARSSPSSHGPVSFILLGSTIPGFSAKQDIDISLLQAGVHKLPSYPSHGSINTLQHMIYLKNNISTTLPPISIDKNLSILDLSSPCPELESQVSVDVNVHTQVNANFTLGIVAAGTLFPPKITELGIYAAMAADLNGSFILDANATGMIDTGSIDLFSTALHALDIPGILSIKPTFDVQVQTTAALDLDVDLAVDLAYRVNELQLLFPAEYGASFGDVEPMDSQIVLALTIDITAFEEISASVSLDLDASSFLSLNLNASGSTLVDLGGNLATPTSANASAEVSGVSGCIDLSGSIGATAVAQGAFFDVWSGSTQVGIFGEVFEVYQNCFTDKIPGSGDGASSASVTTSVSDPVSASSSASVSTLTSVPVSTSLSASNSLPTRSSGPGSTSAAESASEPALSLSSAPAGASASTPGTRTSKTKTKTKSDPCITATPKPAWSRLPIYTGSVVERDSVTVTSTNAAADAFIPRAEISMTCPSLAGASAGSVITLVDAVVHWINGRSNRLNAAAASRRSFSTSRPCPQTHYDTLGVQPTASRMDIKANYFRLSKKYHPDVSRDKGSEAADKFHAVSEAYAVLSSDRERRAYDRSLAEARAASPSTRPYSAASTGEASRWAYEMHERRRRGAAHAWESPRGYRPHTQHSHSQPQRPGSTPHGRPYDPTSSSHPASGSSSSWSAYEPHLHTGGWRTRTGTPLRGRDAREEAERREHDRLMRESNVGRFLRTLGIILVVSWIGGFGQGWAGG</sequence>
<comment type="caution">
    <text evidence="3">The sequence shown here is derived from an EMBL/GenBank/DDBJ whole genome shotgun (WGS) entry which is preliminary data.</text>
</comment>
<evidence type="ECO:0000259" key="2">
    <source>
        <dbReference type="PROSITE" id="PS50076"/>
    </source>
</evidence>
<dbReference type="Pfam" id="PF00226">
    <property type="entry name" value="DnaJ"/>
    <property type="match status" value="1"/>
</dbReference>
<dbReference type="EMBL" id="SGPK01000055">
    <property type="protein sequence ID" value="THH09707.1"/>
    <property type="molecule type" value="Genomic_DNA"/>
</dbReference>
<dbReference type="Proteomes" id="UP000308199">
    <property type="component" value="Unassembled WGS sequence"/>
</dbReference>
<dbReference type="InterPro" id="IPR052763">
    <property type="entry name" value="DnaJ_C4"/>
</dbReference>
<dbReference type="InterPro" id="IPR001623">
    <property type="entry name" value="DnaJ_domain"/>
</dbReference>
<dbReference type="Gene3D" id="1.10.287.110">
    <property type="entry name" value="DnaJ domain"/>
    <property type="match status" value="1"/>
</dbReference>
<dbReference type="PROSITE" id="PS50076">
    <property type="entry name" value="DNAJ_2"/>
    <property type="match status" value="1"/>
</dbReference>
<feature type="domain" description="J" evidence="2">
    <location>
        <begin position="652"/>
        <end position="718"/>
    </location>
</feature>
<dbReference type="InterPro" id="IPR036869">
    <property type="entry name" value="J_dom_sf"/>
</dbReference>
<accession>A0A4S4LDJ3</accession>
<dbReference type="PRINTS" id="PR00625">
    <property type="entry name" value="JDOMAIN"/>
</dbReference>
<feature type="compositionally biased region" description="Polar residues" evidence="1">
    <location>
        <begin position="725"/>
        <end position="737"/>
    </location>
</feature>
<dbReference type="OrthoDB" id="73875at2759"/>
<feature type="compositionally biased region" description="Basic and acidic residues" evidence="1">
    <location>
        <begin position="824"/>
        <end position="836"/>
    </location>
</feature>
<keyword evidence="4" id="KW-1185">Reference proteome</keyword>
<dbReference type="SMART" id="SM00271">
    <property type="entry name" value="DnaJ"/>
    <property type="match status" value="1"/>
</dbReference>
<protein>
    <recommendedName>
        <fullName evidence="2">J domain-containing protein</fullName>
    </recommendedName>
</protein>
<dbReference type="PROSITE" id="PS51257">
    <property type="entry name" value="PROKAR_LIPOPROTEIN"/>
    <property type="match status" value="1"/>
</dbReference>
<organism evidence="3 4">
    <name type="scientific">Phellinidium pouzarii</name>
    <dbReference type="NCBI Taxonomy" id="167371"/>
    <lineage>
        <taxon>Eukaryota</taxon>
        <taxon>Fungi</taxon>
        <taxon>Dikarya</taxon>
        <taxon>Basidiomycota</taxon>
        <taxon>Agaricomycotina</taxon>
        <taxon>Agaricomycetes</taxon>
        <taxon>Hymenochaetales</taxon>
        <taxon>Hymenochaetaceae</taxon>
        <taxon>Phellinidium</taxon>
    </lineage>
</organism>
<feature type="region of interest" description="Disordered" evidence="1">
    <location>
        <begin position="718"/>
        <end position="737"/>
    </location>
</feature>
<dbReference type="PANTHER" id="PTHR44825:SF1">
    <property type="entry name" value="DNAJ HOMOLOG SUBFAMILY C MEMBER 4"/>
    <property type="match status" value="1"/>
</dbReference>
<feature type="region of interest" description="Disordered" evidence="1">
    <location>
        <begin position="467"/>
        <end position="560"/>
    </location>
</feature>
<dbReference type="PANTHER" id="PTHR44825">
    <property type="match status" value="1"/>
</dbReference>
<evidence type="ECO:0000313" key="3">
    <source>
        <dbReference type="EMBL" id="THH09707.1"/>
    </source>
</evidence>
<feature type="compositionally biased region" description="Low complexity" evidence="1">
    <location>
        <begin position="467"/>
        <end position="542"/>
    </location>
</feature>
<dbReference type="CDD" id="cd06257">
    <property type="entry name" value="DnaJ"/>
    <property type="match status" value="1"/>
</dbReference>
<gene>
    <name evidence="3" type="ORF">EW145_g1824</name>
</gene>
<feature type="compositionally biased region" description="Low complexity" evidence="1">
    <location>
        <begin position="791"/>
        <end position="804"/>
    </location>
</feature>
<dbReference type="AlphaFoldDB" id="A0A4S4LDJ3"/>
<feature type="region of interest" description="Disordered" evidence="1">
    <location>
        <begin position="753"/>
        <end position="836"/>
    </location>
</feature>
<reference evidence="3 4" key="1">
    <citation type="submission" date="2019-02" db="EMBL/GenBank/DDBJ databases">
        <title>Genome sequencing of the rare red list fungi Phellinidium pouzarii.</title>
        <authorList>
            <person name="Buettner E."/>
            <person name="Kellner H."/>
        </authorList>
    </citation>
    <scope>NUCLEOTIDE SEQUENCE [LARGE SCALE GENOMIC DNA]</scope>
    <source>
        <strain evidence="3 4">DSM 108285</strain>
    </source>
</reference>
<evidence type="ECO:0000256" key="1">
    <source>
        <dbReference type="SAM" id="MobiDB-lite"/>
    </source>
</evidence>